<dbReference type="GO" id="GO:0005549">
    <property type="term" value="F:odorant binding"/>
    <property type="evidence" value="ECO:0007669"/>
    <property type="project" value="InterPro"/>
</dbReference>
<comment type="subcellular location">
    <subcellularLocation>
        <location evidence="1">Secreted</location>
    </subcellularLocation>
</comment>
<dbReference type="FunFam" id="1.10.238.20:FF:000001">
    <property type="entry name" value="General odorant-binding protein lush"/>
    <property type="match status" value="1"/>
</dbReference>
<dbReference type="Pfam" id="PF01395">
    <property type="entry name" value="PBP_GOBP"/>
    <property type="match status" value="1"/>
</dbReference>
<reference evidence="6" key="1">
    <citation type="submission" date="2022-08" db="UniProtKB">
        <authorList>
            <consortium name="EnsemblMetazoa"/>
        </authorList>
    </citation>
    <scope>IDENTIFICATION</scope>
    <source>
        <strain evidence="6">Israel</strain>
    </source>
</reference>
<accession>A0A1B0CYU4</accession>
<keyword evidence="7" id="KW-1185">Reference proteome</keyword>
<dbReference type="VEuPathDB" id="VectorBase:PPAI000266"/>
<dbReference type="CDD" id="cd23992">
    <property type="entry name" value="PBP_GOBP"/>
    <property type="match status" value="1"/>
</dbReference>
<dbReference type="KEGG" id="ppap:129802240"/>
<keyword evidence="4" id="KW-0800">Toxin</keyword>
<comment type="similarity">
    <text evidence="2">Belongs to the PBP/GOBP family.</text>
</comment>
<protein>
    <submittedName>
        <fullName evidence="6">Uncharacterized protein</fullName>
    </submittedName>
</protein>
<evidence type="ECO:0000313" key="7">
    <source>
        <dbReference type="Proteomes" id="UP000092462"/>
    </source>
</evidence>
<evidence type="ECO:0000256" key="3">
    <source>
        <dbReference type="ARBA" id="ARBA00022525"/>
    </source>
</evidence>
<dbReference type="EMBL" id="AJVK01009359">
    <property type="status" value="NOT_ANNOTATED_CDS"/>
    <property type="molecule type" value="Genomic_DNA"/>
</dbReference>
<dbReference type="EMBL" id="AJVK01009360">
    <property type="status" value="NOT_ANNOTATED_CDS"/>
    <property type="molecule type" value="Genomic_DNA"/>
</dbReference>
<dbReference type="GO" id="GO:0005615">
    <property type="term" value="C:extracellular space"/>
    <property type="evidence" value="ECO:0007669"/>
    <property type="project" value="TreeGrafter"/>
</dbReference>
<dbReference type="GO" id="GO:0090729">
    <property type="term" value="F:toxin activity"/>
    <property type="evidence" value="ECO:0007669"/>
    <property type="project" value="UniProtKB-KW"/>
</dbReference>
<organism evidence="6 7">
    <name type="scientific">Phlebotomus papatasi</name>
    <name type="common">Sandfly</name>
    <dbReference type="NCBI Taxonomy" id="29031"/>
    <lineage>
        <taxon>Eukaryota</taxon>
        <taxon>Metazoa</taxon>
        <taxon>Ecdysozoa</taxon>
        <taxon>Arthropoda</taxon>
        <taxon>Hexapoda</taxon>
        <taxon>Insecta</taxon>
        <taxon>Pterygota</taxon>
        <taxon>Neoptera</taxon>
        <taxon>Endopterygota</taxon>
        <taxon>Diptera</taxon>
        <taxon>Nematocera</taxon>
        <taxon>Psychodoidea</taxon>
        <taxon>Psychodidae</taxon>
        <taxon>Phlebotomus</taxon>
        <taxon>Phlebotomus</taxon>
    </lineage>
</organism>
<dbReference type="EnsemblMetazoa" id="PPAI000266-RA">
    <property type="protein sequence ID" value="PPAI000266-PA"/>
    <property type="gene ID" value="PPAI000266"/>
</dbReference>
<dbReference type="PANTHER" id="PTHR11857:SF45">
    <property type="entry name" value="GENERAL ODORANT-BINDING PROTEIN 83A-RELATED"/>
    <property type="match status" value="1"/>
</dbReference>
<dbReference type="Proteomes" id="UP000092462">
    <property type="component" value="Unassembled WGS sequence"/>
</dbReference>
<dbReference type="PANTHER" id="PTHR11857">
    <property type="entry name" value="ODORANT BINDING PROTEIN-RELATED"/>
    <property type="match status" value="1"/>
</dbReference>
<evidence type="ECO:0000313" key="6">
    <source>
        <dbReference type="EnsemblMetazoa" id="PPAI000266-PA"/>
    </source>
</evidence>
<dbReference type="AlphaFoldDB" id="A0A1B0CYU4"/>
<keyword evidence="3" id="KW-0964">Secreted</keyword>
<dbReference type="InterPro" id="IPR036728">
    <property type="entry name" value="PBP_GOBP_sf"/>
</dbReference>
<evidence type="ECO:0000256" key="4">
    <source>
        <dbReference type="ARBA" id="ARBA00022656"/>
    </source>
</evidence>
<evidence type="ECO:0000256" key="2">
    <source>
        <dbReference type="ARBA" id="ARBA00008098"/>
    </source>
</evidence>
<dbReference type="RefSeq" id="XP_055703891.1">
    <property type="nucleotide sequence ID" value="XM_055847916.1"/>
</dbReference>
<dbReference type="Gene3D" id="1.10.238.20">
    <property type="entry name" value="Pheromone/general odorant binding protein domain"/>
    <property type="match status" value="1"/>
</dbReference>
<dbReference type="GO" id="GO:0007608">
    <property type="term" value="P:sensory perception of smell"/>
    <property type="evidence" value="ECO:0007669"/>
    <property type="project" value="TreeGrafter"/>
</dbReference>
<dbReference type="PRINTS" id="PR00485">
    <property type="entry name" value="MEALWORMBTLB"/>
</dbReference>
<proteinExistence type="inferred from homology"/>
<name>A0A1B0CYU4_PHLPP</name>
<evidence type="ECO:0000256" key="1">
    <source>
        <dbReference type="ARBA" id="ARBA00004613"/>
    </source>
</evidence>
<dbReference type="VEuPathDB" id="VectorBase:PPAPM1_002939"/>
<dbReference type="SUPFAM" id="SSF47565">
    <property type="entry name" value="Insect pheromone/odorant-binding proteins"/>
    <property type="match status" value="1"/>
</dbReference>
<keyword evidence="5" id="KW-0732">Signal</keyword>
<evidence type="ECO:0000256" key="5">
    <source>
        <dbReference type="ARBA" id="ARBA00022729"/>
    </source>
</evidence>
<dbReference type="GeneID" id="129802240"/>
<dbReference type="InterPro" id="IPR006170">
    <property type="entry name" value="PBP/GOBP"/>
</dbReference>
<dbReference type="SMART" id="SM00708">
    <property type="entry name" value="PhBP"/>
    <property type="match status" value="1"/>
</dbReference>
<sequence>MGVVINLVILSVVTFCVLQSEARPQTPRRDEHYPPRNVLEDFMEIAATCKAETGATAEIVKEFSDGDHLTPVEDEALKCYMNCLFHKFEVVDDTGHVHMEKLRLKVPDNLKEIGHNMLDNCQNPVGDNLCEKAYWLHKCFKQVDPVHYFLM</sequence>